<dbReference type="GO" id="GO:0016705">
    <property type="term" value="F:oxidoreductase activity, acting on paired donors, with incorporation or reduction of molecular oxygen"/>
    <property type="evidence" value="ECO:0007669"/>
    <property type="project" value="InterPro"/>
</dbReference>
<keyword evidence="12" id="KW-1185">Reference proteome</keyword>
<dbReference type="SUPFAM" id="SSF48264">
    <property type="entry name" value="Cytochrome P450"/>
    <property type="match status" value="1"/>
</dbReference>
<dbReference type="InterPro" id="IPR002401">
    <property type="entry name" value="Cyt_P450_E_grp-I"/>
</dbReference>
<keyword evidence="4 9" id="KW-0349">Heme</keyword>
<dbReference type="PRINTS" id="PR00463">
    <property type="entry name" value="EP450I"/>
</dbReference>
<dbReference type="PANTHER" id="PTHR46300">
    <property type="entry name" value="P450, PUTATIVE (EUROFUNG)-RELATED-RELATED"/>
    <property type="match status" value="1"/>
</dbReference>
<evidence type="ECO:0000256" key="8">
    <source>
        <dbReference type="ARBA" id="ARBA00023033"/>
    </source>
</evidence>
<dbReference type="Pfam" id="PF00067">
    <property type="entry name" value="p450"/>
    <property type="match status" value="1"/>
</dbReference>
<name>A0AAV5AND8_9AGAM</name>
<dbReference type="InterPro" id="IPR036396">
    <property type="entry name" value="Cyt_P450_sf"/>
</dbReference>
<feature type="binding site" description="axial binding residue" evidence="9">
    <location>
        <position position="446"/>
    </location>
    <ligand>
        <name>heme</name>
        <dbReference type="ChEBI" id="CHEBI:30413"/>
    </ligand>
    <ligandPart>
        <name>Fe</name>
        <dbReference type="ChEBI" id="CHEBI:18248"/>
    </ligandPart>
</feature>
<evidence type="ECO:0000256" key="3">
    <source>
        <dbReference type="ARBA" id="ARBA00010617"/>
    </source>
</evidence>
<evidence type="ECO:0000256" key="4">
    <source>
        <dbReference type="ARBA" id="ARBA00022617"/>
    </source>
</evidence>
<dbReference type="GO" id="GO:0020037">
    <property type="term" value="F:heme binding"/>
    <property type="evidence" value="ECO:0007669"/>
    <property type="project" value="InterPro"/>
</dbReference>
<evidence type="ECO:0000256" key="2">
    <source>
        <dbReference type="ARBA" id="ARBA00005179"/>
    </source>
</evidence>
<gene>
    <name evidence="11" type="ORF">Clacol_008609</name>
</gene>
<proteinExistence type="inferred from homology"/>
<evidence type="ECO:0000313" key="12">
    <source>
        <dbReference type="Proteomes" id="UP001050691"/>
    </source>
</evidence>
<evidence type="ECO:0000256" key="5">
    <source>
        <dbReference type="ARBA" id="ARBA00022723"/>
    </source>
</evidence>
<keyword evidence="8" id="KW-0503">Monooxygenase</keyword>
<comment type="cofactor">
    <cofactor evidence="1 9">
        <name>heme</name>
        <dbReference type="ChEBI" id="CHEBI:30413"/>
    </cofactor>
</comment>
<reference evidence="11" key="1">
    <citation type="submission" date="2021-10" db="EMBL/GenBank/DDBJ databases">
        <title>De novo Genome Assembly of Clathrus columnatus (Basidiomycota, Fungi) Using Illumina and Nanopore Sequence Data.</title>
        <authorList>
            <person name="Ogiso-Tanaka E."/>
            <person name="Itagaki H."/>
            <person name="Hosoya T."/>
            <person name="Hosaka K."/>
        </authorList>
    </citation>
    <scope>NUCLEOTIDE SEQUENCE</scope>
    <source>
        <strain evidence="11">MO-923</strain>
    </source>
</reference>
<evidence type="ECO:0000256" key="7">
    <source>
        <dbReference type="ARBA" id="ARBA00023004"/>
    </source>
</evidence>
<keyword evidence="10" id="KW-0472">Membrane</keyword>
<keyword evidence="10" id="KW-1133">Transmembrane helix</keyword>
<dbReference type="InterPro" id="IPR001128">
    <property type="entry name" value="Cyt_P450"/>
</dbReference>
<evidence type="ECO:0000256" key="9">
    <source>
        <dbReference type="PIRSR" id="PIRSR602401-1"/>
    </source>
</evidence>
<protein>
    <recommendedName>
        <fullName evidence="13">Cytochrome P450</fullName>
    </recommendedName>
</protein>
<evidence type="ECO:0000313" key="11">
    <source>
        <dbReference type="EMBL" id="GJJ14345.1"/>
    </source>
</evidence>
<dbReference type="CDD" id="cd11065">
    <property type="entry name" value="CYP64-like"/>
    <property type="match status" value="1"/>
</dbReference>
<dbReference type="Gene3D" id="1.10.630.10">
    <property type="entry name" value="Cytochrome P450"/>
    <property type="match status" value="1"/>
</dbReference>
<keyword evidence="5 9" id="KW-0479">Metal-binding</keyword>
<dbReference type="InterPro" id="IPR050364">
    <property type="entry name" value="Cytochrome_P450_fung"/>
</dbReference>
<comment type="caution">
    <text evidence="11">The sequence shown here is derived from an EMBL/GenBank/DDBJ whole genome shotgun (WGS) entry which is preliminary data.</text>
</comment>
<dbReference type="EMBL" id="BPWL01000009">
    <property type="protein sequence ID" value="GJJ14345.1"/>
    <property type="molecule type" value="Genomic_DNA"/>
</dbReference>
<dbReference type="PANTHER" id="PTHR46300:SF7">
    <property type="entry name" value="P450, PUTATIVE (EUROFUNG)-RELATED"/>
    <property type="match status" value="1"/>
</dbReference>
<dbReference type="Proteomes" id="UP001050691">
    <property type="component" value="Unassembled WGS sequence"/>
</dbReference>
<comment type="similarity">
    <text evidence="3">Belongs to the cytochrome P450 family.</text>
</comment>
<evidence type="ECO:0000256" key="1">
    <source>
        <dbReference type="ARBA" id="ARBA00001971"/>
    </source>
</evidence>
<keyword evidence="10" id="KW-0812">Transmembrane</keyword>
<dbReference type="AlphaFoldDB" id="A0AAV5AND8"/>
<keyword evidence="6" id="KW-0560">Oxidoreductase</keyword>
<feature type="transmembrane region" description="Helical" evidence="10">
    <location>
        <begin position="12"/>
        <end position="32"/>
    </location>
</feature>
<accession>A0AAV5AND8</accession>
<evidence type="ECO:0000256" key="10">
    <source>
        <dbReference type="SAM" id="Phobius"/>
    </source>
</evidence>
<dbReference type="GO" id="GO:0005506">
    <property type="term" value="F:iron ion binding"/>
    <property type="evidence" value="ECO:0007669"/>
    <property type="project" value="InterPro"/>
</dbReference>
<keyword evidence="7 9" id="KW-0408">Iron</keyword>
<dbReference type="GO" id="GO:0004497">
    <property type="term" value="F:monooxygenase activity"/>
    <property type="evidence" value="ECO:0007669"/>
    <property type="project" value="UniProtKB-KW"/>
</dbReference>
<comment type="pathway">
    <text evidence="2">Secondary metabolite biosynthesis.</text>
</comment>
<evidence type="ECO:0008006" key="13">
    <source>
        <dbReference type="Google" id="ProtNLM"/>
    </source>
</evidence>
<organism evidence="11 12">
    <name type="scientific">Clathrus columnatus</name>
    <dbReference type="NCBI Taxonomy" id="1419009"/>
    <lineage>
        <taxon>Eukaryota</taxon>
        <taxon>Fungi</taxon>
        <taxon>Dikarya</taxon>
        <taxon>Basidiomycota</taxon>
        <taxon>Agaricomycotina</taxon>
        <taxon>Agaricomycetes</taxon>
        <taxon>Phallomycetidae</taxon>
        <taxon>Phallales</taxon>
        <taxon>Clathraceae</taxon>
        <taxon>Clathrus</taxon>
    </lineage>
</organism>
<sequence length="517" mass="58212">MIELPENLQLFLTNKVVLSGFGLAVAIVYLLLNRRLDKGRLPPGPRGLPIVGAVVEVPKEKEWITYYEWKKQYGPIVGLHVFGQRIVLLNTPKVVQEVLNSRNGIYSYRPPFPMLELMGFESWNVGVMQTGTHIHNLTRRLITQFLSKGGLLKCAEIQESEVKRFLKSLLHSPDEFFHHTRRFSAGVIMRCFYGIDANTKDGRELVLLNEEVNDKTSSAGSPAAYLVNTFPILKYWPRYFPGGKFHKDAEEGHFVADRLVNFPLELIKTGMEKPESPVSASFLQTNFDSSKESDVRSAALAMAATSYGAGTETTASVILSFFLAMVHFPEAQKAIQKELDKAFQGRLPTYADKLANHPPCVDAFVKECQRWGVTGTFGLPHFANKDDVIDGYVIPKGTIVMSNIWGILHDEKLYPDPSEFRHERFLGPQPQPDPKDHVYGYGRRICPGRNLAEGSLWLTVASVLLCFDILPVLSDSGKPQLPALEYTSGVMRRPKEFRCRIIPRSPLIKELIEHITL</sequence>
<evidence type="ECO:0000256" key="6">
    <source>
        <dbReference type="ARBA" id="ARBA00023002"/>
    </source>
</evidence>